<evidence type="ECO:0000313" key="2">
    <source>
        <dbReference type="Proteomes" id="UP000596123"/>
    </source>
</evidence>
<dbReference type="EMBL" id="MW366843">
    <property type="protein sequence ID" value="QQO90193.1"/>
    <property type="molecule type" value="Genomic_DNA"/>
</dbReference>
<reference evidence="1 2" key="1">
    <citation type="submission" date="2020-12" db="EMBL/GenBank/DDBJ databases">
        <title>Complete genome sequence of Erwinia phage pEa_SNUABM_5.</title>
        <authorList>
            <person name="Kim S.G."/>
            <person name="Lee S.B."/>
            <person name="Kwon J."/>
            <person name="Park S.C."/>
        </authorList>
    </citation>
    <scope>NUCLEOTIDE SEQUENCE [LARGE SCALE GENOMIC DNA]</scope>
</reference>
<gene>
    <name evidence="1" type="ORF">pEaSNUABM5_00051</name>
</gene>
<organism evidence="1 2">
    <name type="scientific">Erwinia phage pEa_SNUABM_5</name>
    <dbReference type="NCBI Taxonomy" id="2797313"/>
    <lineage>
        <taxon>Viruses</taxon>
        <taxon>Duplodnaviria</taxon>
        <taxon>Heunggongvirae</taxon>
        <taxon>Uroviricota</taxon>
        <taxon>Caudoviricetes</taxon>
        <taxon>Rivsvirus</taxon>
        <taxon>Rivsvirus SNUABM5</taxon>
    </lineage>
</organism>
<sequence length="115" mass="13173">MTTIIHDCRTPEVQTYEIDFKHLDQLGHKQATRLEALLTSGGVEALIMRGIHRDYVAYVYADVTAMRKATKKEPFIESALEQNHENFSRYLNVVLTGTKEVHLVIDRFGGKFYAT</sequence>
<name>A0A7T8EPB7_9CAUD</name>
<keyword evidence="2" id="KW-1185">Reference proteome</keyword>
<proteinExistence type="predicted"/>
<evidence type="ECO:0000313" key="1">
    <source>
        <dbReference type="EMBL" id="QQO90193.1"/>
    </source>
</evidence>
<accession>A0A7T8EPB7</accession>
<protein>
    <submittedName>
        <fullName evidence="1">Uncharacterized protein</fullName>
    </submittedName>
</protein>
<dbReference type="Proteomes" id="UP000596123">
    <property type="component" value="Segment"/>
</dbReference>